<keyword evidence="3" id="KW-1185">Reference proteome</keyword>
<evidence type="ECO:0000313" key="3">
    <source>
        <dbReference type="Proteomes" id="UP000094580"/>
    </source>
</evidence>
<dbReference type="Proteomes" id="UP000094580">
    <property type="component" value="Unassembled WGS sequence"/>
</dbReference>
<dbReference type="EMBL" id="MDKC01000007">
    <property type="protein sequence ID" value="ODG92519.1"/>
    <property type="molecule type" value="Genomic_DNA"/>
</dbReference>
<organism evidence="2 3">
    <name type="scientific">Gottfriedia luciferensis</name>
    <dbReference type="NCBI Taxonomy" id="178774"/>
    <lineage>
        <taxon>Bacteria</taxon>
        <taxon>Bacillati</taxon>
        <taxon>Bacillota</taxon>
        <taxon>Bacilli</taxon>
        <taxon>Bacillales</taxon>
        <taxon>Bacillaceae</taxon>
        <taxon>Gottfriedia</taxon>
    </lineage>
</organism>
<accession>A0ABX2ZVQ8</accession>
<keyword evidence="1" id="KW-0175">Coiled coil</keyword>
<evidence type="ECO:0008006" key="4">
    <source>
        <dbReference type="Google" id="ProtNLM"/>
    </source>
</evidence>
<gene>
    <name evidence="2" type="ORF">BED47_18935</name>
</gene>
<evidence type="ECO:0000313" key="2">
    <source>
        <dbReference type="EMBL" id="ODG92519.1"/>
    </source>
</evidence>
<dbReference type="RefSeq" id="WP_069033155.1">
    <property type="nucleotide sequence ID" value="NZ_MDKC01000007.1"/>
</dbReference>
<name>A0ABX2ZVQ8_9BACI</name>
<feature type="coiled-coil region" evidence="1">
    <location>
        <begin position="54"/>
        <end position="114"/>
    </location>
</feature>
<proteinExistence type="predicted"/>
<sequence>MRSTSQKSILFSSLICISFYTGIQFVGETDASFSSQASSAPVNLSTAIVFPSNVKKLEDEAQNIADTINKEYKTIFLSPSNVTLLELRERLGKIKEIEREINVQLGDLESIKKELSTTKLKIKNQKGVDKQTFAFVGEGDQKVSSILKEVHSMIDFQQIEAVRSSISNQINNIEEKAKLNYVENHSKTNSDDNND</sequence>
<comment type="caution">
    <text evidence="2">The sequence shown here is derived from an EMBL/GenBank/DDBJ whole genome shotgun (WGS) entry which is preliminary data.</text>
</comment>
<protein>
    <recommendedName>
        <fullName evidence="4">DUF4047 domain-containing protein</fullName>
    </recommendedName>
</protein>
<reference evidence="2 3" key="1">
    <citation type="submission" date="2016-07" db="EMBL/GenBank/DDBJ databases">
        <authorList>
            <person name="Townsley L."/>
            <person name="Shank E.A."/>
        </authorList>
    </citation>
    <scope>NUCLEOTIDE SEQUENCE [LARGE SCALE GENOMIC DNA]</scope>
    <source>
        <strain evidence="2 3">CH01</strain>
    </source>
</reference>
<evidence type="ECO:0000256" key="1">
    <source>
        <dbReference type="SAM" id="Coils"/>
    </source>
</evidence>